<dbReference type="EMBL" id="BAAAQM010000002">
    <property type="protein sequence ID" value="GAA1953643.1"/>
    <property type="molecule type" value="Genomic_DNA"/>
</dbReference>
<evidence type="ECO:0000313" key="6">
    <source>
        <dbReference type="Proteomes" id="UP001499854"/>
    </source>
</evidence>
<dbReference type="GO" id="GO:0016301">
    <property type="term" value="F:kinase activity"/>
    <property type="evidence" value="ECO:0007669"/>
    <property type="project" value="UniProtKB-KW"/>
</dbReference>
<evidence type="ECO:0000256" key="1">
    <source>
        <dbReference type="ARBA" id="ARBA00006284"/>
    </source>
</evidence>
<dbReference type="InterPro" id="IPR036129">
    <property type="entry name" value="Glycerate_kinase_sf"/>
</dbReference>
<accession>A0ABP5BYR2</accession>
<evidence type="ECO:0000313" key="5">
    <source>
        <dbReference type="EMBL" id="GAA1953643.1"/>
    </source>
</evidence>
<keyword evidence="3 4" id="KW-0418">Kinase</keyword>
<dbReference type="PANTHER" id="PTHR21599:SF0">
    <property type="entry name" value="GLYCERATE KINASE"/>
    <property type="match status" value="1"/>
</dbReference>
<evidence type="ECO:0000256" key="4">
    <source>
        <dbReference type="PIRNR" id="PIRNR006078"/>
    </source>
</evidence>
<keyword evidence="6" id="KW-1185">Reference proteome</keyword>
<dbReference type="Gene3D" id="3.90.1510.10">
    <property type="entry name" value="Glycerate kinase, domain 2"/>
    <property type="match status" value="1"/>
</dbReference>
<keyword evidence="2 4" id="KW-0808">Transferase</keyword>
<comment type="caution">
    <text evidence="5">The sequence shown here is derived from an EMBL/GenBank/DDBJ whole genome shotgun (WGS) entry which is preliminary data.</text>
</comment>
<dbReference type="RefSeq" id="WP_344655344.1">
    <property type="nucleotide sequence ID" value="NZ_BAAAQM010000002.1"/>
</dbReference>
<proteinExistence type="inferred from homology"/>
<evidence type="ECO:0000256" key="2">
    <source>
        <dbReference type="ARBA" id="ARBA00022679"/>
    </source>
</evidence>
<dbReference type="InterPro" id="IPR018197">
    <property type="entry name" value="Glycerate_kinase_RE-like"/>
</dbReference>
<dbReference type="Pfam" id="PF02595">
    <property type="entry name" value="Gly_kinase"/>
    <property type="match status" value="1"/>
</dbReference>
<organism evidence="5 6">
    <name type="scientific">Catenulispora subtropica</name>
    <dbReference type="NCBI Taxonomy" id="450798"/>
    <lineage>
        <taxon>Bacteria</taxon>
        <taxon>Bacillati</taxon>
        <taxon>Actinomycetota</taxon>
        <taxon>Actinomycetes</taxon>
        <taxon>Catenulisporales</taxon>
        <taxon>Catenulisporaceae</taxon>
        <taxon>Catenulispora</taxon>
    </lineage>
</organism>
<dbReference type="Gene3D" id="3.40.50.10350">
    <property type="entry name" value="Glycerate kinase, domain 1"/>
    <property type="match status" value="1"/>
</dbReference>
<dbReference type="InterPro" id="IPR018193">
    <property type="entry name" value="Glyc_kinase_flavodox-like_fold"/>
</dbReference>
<dbReference type="InterPro" id="IPR004381">
    <property type="entry name" value="Glycerate_kinase"/>
</dbReference>
<comment type="similarity">
    <text evidence="1 4">Belongs to the glycerate kinase type-1 family.</text>
</comment>
<name>A0ABP5BYR2_9ACTN</name>
<dbReference type="Proteomes" id="UP001499854">
    <property type="component" value="Unassembled WGS sequence"/>
</dbReference>
<dbReference type="NCBIfam" id="TIGR00045">
    <property type="entry name" value="glycerate kinase"/>
    <property type="match status" value="1"/>
</dbReference>
<dbReference type="SUPFAM" id="SSF110738">
    <property type="entry name" value="Glycerate kinase I"/>
    <property type="match status" value="1"/>
</dbReference>
<dbReference type="PANTHER" id="PTHR21599">
    <property type="entry name" value="GLYCERATE KINASE"/>
    <property type="match status" value="1"/>
</dbReference>
<evidence type="ECO:0000256" key="3">
    <source>
        <dbReference type="ARBA" id="ARBA00022777"/>
    </source>
</evidence>
<gene>
    <name evidence="5" type="ORF">GCM10009838_06210</name>
</gene>
<protein>
    <submittedName>
        <fullName evidence="5">Glycerate kinase</fullName>
    </submittedName>
</protein>
<dbReference type="PIRSF" id="PIRSF006078">
    <property type="entry name" value="GlxK"/>
    <property type="match status" value="1"/>
</dbReference>
<reference evidence="6" key="1">
    <citation type="journal article" date="2019" name="Int. J. Syst. Evol. Microbiol.">
        <title>The Global Catalogue of Microorganisms (GCM) 10K type strain sequencing project: providing services to taxonomists for standard genome sequencing and annotation.</title>
        <authorList>
            <consortium name="The Broad Institute Genomics Platform"/>
            <consortium name="The Broad Institute Genome Sequencing Center for Infectious Disease"/>
            <person name="Wu L."/>
            <person name="Ma J."/>
        </authorList>
    </citation>
    <scope>NUCLEOTIDE SEQUENCE [LARGE SCALE GENOMIC DNA]</scope>
    <source>
        <strain evidence="6">JCM 16013</strain>
    </source>
</reference>
<sequence length="391" mass="39435">MRIVIAMDKFAGTLSAPEAVQAVTDGWHRTQPGDEITGVPMSDGGPGFLDALAGAFAGRRRYEERLATVTGPLGTEVTGRYLIELRGGAAGGTEVSGHPTAYIEVAEAAGLHLVPAEERDAKAATSYGVGELIAAALDDGARRLVIGLGGTCTTDGGAGMLAALGAEPAEALRAGGAALKHLETLDLAEPRRRLEGVEVVIASDVDNPLLGLRGAAAVFGPQKGATPDDVQRLDAALTRFAELAGAIGQEPGAVRRTLDAPGAGAGGGLGYGLLLLGGHRVPGIGTVIAETGLADVIAGADLVITGEGRFDHSSLGGKVPTGVAEAALRSARPCIVLAGRVEVGKRELANAGFAAAYEVAEQAGSAEEAMARAGFHLAALAERVAKSWSHA</sequence>